<dbReference type="SUPFAM" id="SSF53335">
    <property type="entry name" value="S-adenosyl-L-methionine-dependent methyltransferases"/>
    <property type="match status" value="1"/>
</dbReference>
<dbReference type="KEGG" id="dao:Desac_0378"/>
<dbReference type="EC" id="2.1.1.297" evidence="5"/>
<feature type="domain" description="Release factor glutamine methyltransferase N-terminal" evidence="7">
    <location>
        <begin position="14"/>
        <end position="83"/>
    </location>
</feature>
<keyword evidence="9" id="KW-1185">Reference proteome</keyword>
<dbReference type="InterPro" id="IPR004556">
    <property type="entry name" value="HemK-like"/>
</dbReference>
<dbReference type="CDD" id="cd02440">
    <property type="entry name" value="AdoMet_MTases"/>
    <property type="match status" value="1"/>
</dbReference>
<dbReference type="OrthoDB" id="9800643at2"/>
<dbReference type="Proteomes" id="UP000000483">
    <property type="component" value="Chromosome"/>
</dbReference>
<dbReference type="HOGENOM" id="CLU_018398_3_1_7"/>
<comment type="function">
    <text evidence="5">Methylates the class 1 translation termination release factors RF1/PrfA and RF2/PrfB on the glutamine residue of the universally conserved GGQ motif.</text>
</comment>
<accession>F2NES9</accession>
<dbReference type="STRING" id="880072.Desac_0378"/>
<keyword evidence="1 5" id="KW-0489">Methyltransferase</keyword>
<organism evidence="8 9">
    <name type="scientific">Desulfobacca acetoxidans (strain ATCC 700848 / DSM 11109 / ASRB2)</name>
    <dbReference type="NCBI Taxonomy" id="880072"/>
    <lineage>
        <taxon>Bacteria</taxon>
        <taxon>Pseudomonadati</taxon>
        <taxon>Thermodesulfobacteriota</taxon>
        <taxon>Desulfobaccia</taxon>
        <taxon>Desulfobaccales</taxon>
        <taxon>Desulfobaccaceae</taxon>
        <taxon>Desulfobacca</taxon>
    </lineage>
</organism>
<dbReference type="HAMAP" id="MF_02126">
    <property type="entry name" value="RF_methyltr_PrmC"/>
    <property type="match status" value="1"/>
</dbReference>
<dbReference type="NCBIfam" id="TIGR00536">
    <property type="entry name" value="hemK_fam"/>
    <property type="match status" value="1"/>
</dbReference>
<dbReference type="PANTHER" id="PTHR18895:SF74">
    <property type="entry name" value="MTRF1L RELEASE FACTOR GLUTAMINE METHYLTRANSFERASE"/>
    <property type="match status" value="1"/>
</dbReference>
<feature type="domain" description="Methyltransferase small" evidence="6">
    <location>
        <begin position="122"/>
        <end position="204"/>
    </location>
</feature>
<evidence type="ECO:0000256" key="5">
    <source>
        <dbReference type="HAMAP-Rule" id="MF_02126"/>
    </source>
</evidence>
<evidence type="ECO:0000313" key="8">
    <source>
        <dbReference type="EMBL" id="AEB08269.1"/>
    </source>
</evidence>
<reference evidence="9" key="2">
    <citation type="submission" date="2011-03" db="EMBL/GenBank/DDBJ databases">
        <title>The complete genome of Desulfobacca acetoxidans DSM 11109.</title>
        <authorList>
            <consortium name="US DOE Joint Genome Institute (JGI-PGF)"/>
            <person name="Lucas S."/>
            <person name="Copeland A."/>
            <person name="Lapidus A."/>
            <person name="Bruce D."/>
            <person name="Goodwin L."/>
            <person name="Pitluck S."/>
            <person name="Peters L."/>
            <person name="Kyrpides N."/>
            <person name="Mavromatis K."/>
            <person name="Ivanova N."/>
            <person name="Ovchinnikova G."/>
            <person name="Teshima H."/>
            <person name="Detter J.C."/>
            <person name="Han C."/>
            <person name="Land M."/>
            <person name="Hauser L."/>
            <person name="Markowitz V."/>
            <person name="Cheng J.-F."/>
            <person name="Hugenholtz P."/>
            <person name="Woyke T."/>
            <person name="Wu D."/>
            <person name="Spring S."/>
            <person name="Schueler E."/>
            <person name="Brambilla E."/>
            <person name="Klenk H.-P."/>
            <person name="Eisen J.A."/>
        </authorList>
    </citation>
    <scope>NUCLEOTIDE SEQUENCE [LARGE SCALE GENOMIC DNA]</scope>
    <source>
        <strain evidence="9">ATCC 700848 / DSM 11109 / ASRB2</strain>
    </source>
</reference>
<sequence>MTSAPSTAWTILKVLRWSCSYLEARGVSEPRPSAEVLLAHCLGGSRLDLYLHYDQPLGENELSCYKKLLKRRLAHEPTQYITGRQEFWSLDFLVTPAVLIPRPETELLVEVAAAYLQGQRAEETSVRLIDVGTGSGVLAVVLAKEHPQAQVTALDQSWEALCLARQNARRHGVEERIRFIMGDLLAALRPEAQFDLIVSNAPYVPTAEWLRLPSDIKDYEPRLALDGGGDGLDVIRRLVQAAPGYLKAGGLLALEVGQGQSAAVEQLLAHGGAFTPAEIRRDFQYIPRVVSARRLN</sequence>
<dbReference type="PANTHER" id="PTHR18895">
    <property type="entry name" value="HEMK METHYLTRANSFERASE"/>
    <property type="match status" value="1"/>
</dbReference>
<evidence type="ECO:0000256" key="4">
    <source>
        <dbReference type="ARBA" id="ARBA00048391"/>
    </source>
</evidence>
<dbReference type="InterPro" id="IPR050320">
    <property type="entry name" value="N5-glutamine_MTase"/>
</dbReference>
<dbReference type="EMBL" id="CP002629">
    <property type="protein sequence ID" value="AEB08269.1"/>
    <property type="molecule type" value="Genomic_DNA"/>
</dbReference>
<comment type="catalytic activity">
    <reaction evidence="4 5">
        <text>L-glutaminyl-[peptide chain release factor] + S-adenosyl-L-methionine = N(5)-methyl-L-glutaminyl-[peptide chain release factor] + S-adenosyl-L-homocysteine + H(+)</text>
        <dbReference type="Rhea" id="RHEA:42896"/>
        <dbReference type="Rhea" id="RHEA-COMP:10271"/>
        <dbReference type="Rhea" id="RHEA-COMP:10272"/>
        <dbReference type="ChEBI" id="CHEBI:15378"/>
        <dbReference type="ChEBI" id="CHEBI:30011"/>
        <dbReference type="ChEBI" id="CHEBI:57856"/>
        <dbReference type="ChEBI" id="CHEBI:59789"/>
        <dbReference type="ChEBI" id="CHEBI:61891"/>
        <dbReference type="EC" id="2.1.1.297"/>
    </reaction>
</comment>
<dbReference type="InterPro" id="IPR007848">
    <property type="entry name" value="Small_mtfrase_dom"/>
</dbReference>
<dbReference type="InterPro" id="IPR019874">
    <property type="entry name" value="RF_methyltr_PrmC"/>
</dbReference>
<evidence type="ECO:0000256" key="1">
    <source>
        <dbReference type="ARBA" id="ARBA00022603"/>
    </source>
</evidence>
<dbReference type="GO" id="GO:0102559">
    <property type="term" value="F:peptide chain release factor N(5)-glutamine methyltransferase activity"/>
    <property type="evidence" value="ECO:0007669"/>
    <property type="project" value="UniProtKB-EC"/>
</dbReference>
<evidence type="ECO:0000256" key="3">
    <source>
        <dbReference type="ARBA" id="ARBA00022691"/>
    </source>
</evidence>
<proteinExistence type="inferred from homology"/>
<evidence type="ECO:0000313" key="9">
    <source>
        <dbReference type="Proteomes" id="UP000000483"/>
    </source>
</evidence>
<gene>
    <name evidence="5" type="primary">prmC</name>
    <name evidence="8" type="ordered locus">Desac_0378</name>
</gene>
<dbReference type="InterPro" id="IPR040758">
    <property type="entry name" value="PrmC_N"/>
</dbReference>
<evidence type="ECO:0000256" key="2">
    <source>
        <dbReference type="ARBA" id="ARBA00022679"/>
    </source>
</evidence>
<dbReference type="Pfam" id="PF17827">
    <property type="entry name" value="PrmC_N"/>
    <property type="match status" value="1"/>
</dbReference>
<dbReference type="Gene3D" id="3.40.50.150">
    <property type="entry name" value="Vaccinia Virus protein VP39"/>
    <property type="match status" value="1"/>
</dbReference>
<feature type="binding site" evidence="5">
    <location>
        <begin position="132"/>
        <end position="136"/>
    </location>
    <ligand>
        <name>S-adenosyl-L-methionine</name>
        <dbReference type="ChEBI" id="CHEBI:59789"/>
    </ligand>
</feature>
<dbReference type="RefSeq" id="WP_013705382.1">
    <property type="nucleotide sequence ID" value="NC_015388.1"/>
</dbReference>
<protein>
    <recommendedName>
        <fullName evidence="5">Release factor glutamine methyltransferase</fullName>
        <shortName evidence="5">RF MTase</shortName>
        <ecNumber evidence="5">2.1.1.297</ecNumber>
    </recommendedName>
    <alternativeName>
        <fullName evidence="5">N5-glutamine methyltransferase PrmC</fullName>
    </alternativeName>
    <alternativeName>
        <fullName evidence="5">Protein-(glutamine-N5) MTase PrmC</fullName>
    </alternativeName>
    <alternativeName>
        <fullName evidence="5">Protein-glutamine N-methyltransferase PrmC</fullName>
    </alternativeName>
</protein>
<dbReference type="AlphaFoldDB" id="F2NES9"/>
<evidence type="ECO:0000259" key="7">
    <source>
        <dbReference type="Pfam" id="PF17827"/>
    </source>
</evidence>
<dbReference type="eggNOG" id="COG2890">
    <property type="taxonomic scope" value="Bacteria"/>
</dbReference>
<comment type="caution">
    <text evidence="5">Lacks conserved residue(s) required for the propagation of feature annotation.</text>
</comment>
<dbReference type="Gene3D" id="1.10.8.10">
    <property type="entry name" value="DNA helicase RuvA subunit, C-terminal domain"/>
    <property type="match status" value="1"/>
</dbReference>
<dbReference type="InterPro" id="IPR029063">
    <property type="entry name" value="SAM-dependent_MTases_sf"/>
</dbReference>
<evidence type="ECO:0000259" key="6">
    <source>
        <dbReference type="Pfam" id="PF05175"/>
    </source>
</evidence>
<name>F2NES9_DESAR</name>
<reference evidence="8 9" key="1">
    <citation type="journal article" date="2011" name="Stand. Genomic Sci.">
        <title>Complete genome sequence of the acetate-degrading sulfate reducer Desulfobacca acetoxidans type strain (ASRB2).</title>
        <authorList>
            <person name="Goker M."/>
            <person name="Teshima H."/>
            <person name="Lapidus A."/>
            <person name="Nolan M."/>
            <person name="Lucas S."/>
            <person name="Hammon N."/>
            <person name="Deshpande S."/>
            <person name="Cheng J.F."/>
            <person name="Tapia R."/>
            <person name="Han C."/>
            <person name="Goodwin L."/>
            <person name="Pitluck S."/>
            <person name="Huntemann M."/>
            <person name="Liolios K."/>
            <person name="Ivanova N."/>
            <person name="Pagani I."/>
            <person name="Mavromatis K."/>
            <person name="Ovchinikova G."/>
            <person name="Pati A."/>
            <person name="Chen A."/>
            <person name="Palaniappan K."/>
            <person name="Land M."/>
            <person name="Hauser L."/>
            <person name="Brambilla E.M."/>
            <person name="Rohde M."/>
            <person name="Spring S."/>
            <person name="Detter J.C."/>
            <person name="Woyke T."/>
            <person name="Bristow J."/>
            <person name="Eisen J.A."/>
            <person name="Markowitz V."/>
            <person name="Hugenholtz P."/>
            <person name="Kyrpides N.C."/>
            <person name="Klenk H.P."/>
        </authorList>
    </citation>
    <scope>NUCLEOTIDE SEQUENCE [LARGE SCALE GENOMIC DNA]</scope>
    <source>
        <strain evidence="9">ATCC 700848 / DSM 11109 / ASRB2</strain>
    </source>
</reference>
<dbReference type="Pfam" id="PF05175">
    <property type="entry name" value="MTS"/>
    <property type="match status" value="1"/>
</dbReference>
<dbReference type="NCBIfam" id="TIGR03534">
    <property type="entry name" value="RF_mod_PrmC"/>
    <property type="match status" value="1"/>
</dbReference>
<comment type="similarity">
    <text evidence="5">Belongs to the protein N5-glutamine methyltransferase family. PrmC subfamily.</text>
</comment>
<feature type="binding site" evidence="5">
    <location>
        <position position="200"/>
    </location>
    <ligand>
        <name>S-adenosyl-L-methionine</name>
        <dbReference type="ChEBI" id="CHEBI:59789"/>
    </ligand>
</feature>
<dbReference type="GO" id="GO:0032259">
    <property type="term" value="P:methylation"/>
    <property type="evidence" value="ECO:0007669"/>
    <property type="project" value="UniProtKB-KW"/>
</dbReference>
<keyword evidence="3 5" id="KW-0949">S-adenosyl-L-methionine</keyword>
<keyword evidence="2 5" id="KW-0808">Transferase</keyword>
<feature type="binding site" evidence="5">
    <location>
        <position position="155"/>
    </location>
    <ligand>
        <name>S-adenosyl-L-methionine</name>
        <dbReference type="ChEBI" id="CHEBI:59789"/>
    </ligand>
</feature>